<dbReference type="InterPro" id="IPR036890">
    <property type="entry name" value="HATPase_C_sf"/>
</dbReference>
<evidence type="ECO:0000256" key="7">
    <source>
        <dbReference type="ARBA" id="ARBA00023012"/>
    </source>
</evidence>
<comment type="subcellular location">
    <subcellularLocation>
        <location evidence="1">Cell membrane</location>
        <topology evidence="1">Multi-pass membrane protein</topology>
    </subcellularLocation>
</comment>
<evidence type="ECO:0000256" key="3">
    <source>
        <dbReference type="ARBA" id="ARBA00022679"/>
    </source>
</evidence>
<dbReference type="SMART" id="SM00387">
    <property type="entry name" value="HATPase_c"/>
    <property type="match status" value="1"/>
</dbReference>
<feature type="transmembrane region" description="Helical" evidence="9">
    <location>
        <begin position="260"/>
        <end position="279"/>
    </location>
</feature>
<dbReference type="Pfam" id="PF02518">
    <property type="entry name" value="HATPase_c"/>
    <property type="match status" value="1"/>
</dbReference>
<evidence type="ECO:0000256" key="9">
    <source>
        <dbReference type="SAM" id="Phobius"/>
    </source>
</evidence>
<proteinExistence type="predicted"/>
<dbReference type="RefSeq" id="WP_377852123.1">
    <property type="nucleotide sequence ID" value="NZ_JBHLZU010000010.1"/>
</dbReference>
<organism evidence="11 12">
    <name type="scientific">Allokutzneria oryzae</name>
    <dbReference type="NCBI Taxonomy" id="1378989"/>
    <lineage>
        <taxon>Bacteria</taxon>
        <taxon>Bacillati</taxon>
        <taxon>Actinomycetota</taxon>
        <taxon>Actinomycetes</taxon>
        <taxon>Pseudonocardiales</taxon>
        <taxon>Pseudonocardiaceae</taxon>
        <taxon>Allokutzneria</taxon>
    </lineage>
</organism>
<dbReference type="Gene3D" id="3.30.565.10">
    <property type="entry name" value="Histidine kinase-like ATPase, C-terminal domain"/>
    <property type="match status" value="1"/>
</dbReference>
<evidence type="ECO:0000256" key="2">
    <source>
        <dbReference type="ARBA" id="ARBA00022475"/>
    </source>
</evidence>
<dbReference type="SUPFAM" id="SSF55874">
    <property type="entry name" value="ATPase domain of HSP90 chaperone/DNA topoisomerase II/histidine kinase"/>
    <property type="match status" value="1"/>
</dbReference>
<dbReference type="PANTHER" id="PTHR24421">
    <property type="entry name" value="NITRATE/NITRITE SENSOR PROTEIN NARX-RELATED"/>
    <property type="match status" value="1"/>
</dbReference>
<dbReference type="SUPFAM" id="SSF55781">
    <property type="entry name" value="GAF domain-like"/>
    <property type="match status" value="1"/>
</dbReference>
<dbReference type="GO" id="GO:0016301">
    <property type="term" value="F:kinase activity"/>
    <property type="evidence" value="ECO:0007669"/>
    <property type="project" value="UniProtKB-KW"/>
</dbReference>
<keyword evidence="6 9" id="KW-1133">Transmembrane helix</keyword>
<evidence type="ECO:0000259" key="10">
    <source>
        <dbReference type="SMART" id="SM00387"/>
    </source>
</evidence>
<keyword evidence="7" id="KW-0902">Two-component regulatory system</keyword>
<dbReference type="InterPro" id="IPR050482">
    <property type="entry name" value="Sensor_HK_TwoCompSys"/>
</dbReference>
<feature type="transmembrane region" description="Helical" evidence="9">
    <location>
        <begin position="128"/>
        <end position="146"/>
    </location>
</feature>
<evidence type="ECO:0000256" key="4">
    <source>
        <dbReference type="ARBA" id="ARBA00022692"/>
    </source>
</evidence>
<evidence type="ECO:0000256" key="1">
    <source>
        <dbReference type="ARBA" id="ARBA00004651"/>
    </source>
</evidence>
<name>A0ABV5ZY58_9PSEU</name>
<keyword evidence="12" id="KW-1185">Reference proteome</keyword>
<evidence type="ECO:0000256" key="6">
    <source>
        <dbReference type="ARBA" id="ARBA00022989"/>
    </source>
</evidence>
<keyword evidence="3" id="KW-0808">Transferase</keyword>
<gene>
    <name evidence="11" type="ORF">ACFFQA_13360</name>
</gene>
<feature type="transmembrane region" description="Helical" evidence="9">
    <location>
        <begin position="357"/>
        <end position="381"/>
    </location>
</feature>
<evidence type="ECO:0000313" key="11">
    <source>
        <dbReference type="EMBL" id="MFB9904924.1"/>
    </source>
</evidence>
<evidence type="ECO:0000256" key="8">
    <source>
        <dbReference type="ARBA" id="ARBA00023136"/>
    </source>
</evidence>
<dbReference type="EMBL" id="JBHLZU010000010">
    <property type="protein sequence ID" value="MFB9904924.1"/>
    <property type="molecule type" value="Genomic_DNA"/>
</dbReference>
<comment type="caution">
    <text evidence="11">The sequence shown here is derived from an EMBL/GenBank/DDBJ whole genome shotgun (WGS) entry which is preliminary data.</text>
</comment>
<feature type="transmembrane region" description="Helical" evidence="9">
    <location>
        <begin position="188"/>
        <end position="211"/>
    </location>
</feature>
<feature type="transmembrane region" description="Helical" evidence="9">
    <location>
        <begin position="223"/>
        <end position="240"/>
    </location>
</feature>
<feature type="transmembrane region" description="Helical" evidence="9">
    <location>
        <begin position="291"/>
        <end position="310"/>
    </location>
</feature>
<protein>
    <submittedName>
        <fullName evidence="11">Histidine kinase</fullName>
    </submittedName>
</protein>
<sequence length="749" mass="80915">MVALDDRGDRKSTVPLAAASLVLLVLSVLCFWSRTAAPSDGTVVNVGDVAFSGGKVVVQQGRADGLLRAGDEVVSIGGRVLAEDIRPGALSPAVGDRLTYVVLRGGERVEVSVPLVRFPVVAALAHQWPMVLLISIIISVALFVFANRPRDPAARASLLIAMTSHFCSAGSGYFKLEALDLVAGTQFWRWYLAQAGFALLWSSILHFALSFPTALTGPMRPRWVVLAYLGPVLLYAADVAMRLPWAVTPLARWELVGAPVRLLVFFYPAMVFGMLLYRYRTCEDALAQQRLRWLAATLGGASLLYVLLWVLPEMAQGTPLLPRELYPVAFMPAPLALAAAVLRYHALNIEVVVSRSLAYASLSACVGAGYAVIVGMLSATLPGLNSLWHQAIAAGVAAALILPLRDRVHAVINQRLFGARQDPYRVVSVLSDRLQGTKTPQETVQAVVETVGQALRLPYAAIELRRGEDSEQVAVFGTPVGQLTRLPLRYQGEVLGDLVVAQAPRERFNRKDRGVLADIARHAGAIVHTARLTTDLARSRAQIVQAREEERRRLLHDLHDGVGPTLAAATLGLQASRRLLATNPPAAKEMLHRLEDDLQNAIGEIRRVANELRPPVLDQLGLVTAVREHANTLAGRLGPLRVEIDLPPELPALPAAVEVAAYRIVCEALTNVARHSRARRCSVRLGLDGHLALEVTDDGVGLPSRYRDGVGLHSMRERALELGGSCVVEPAEGRGTRVLARLPLSEGGA</sequence>
<evidence type="ECO:0000256" key="5">
    <source>
        <dbReference type="ARBA" id="ARBA00022777"/>
    </source>
</evidence>
<evidence type="ECO:0000313" key="12">
    <source>
        <dbReference type="Proteomes" id="UP001589693"/>
    </source>
</evidence>
<feature type="transmembrane region" description="Helical" evidence="9">
    <location>
        <begin position="12"/>
        <end position="34"/>
    </location>
</feature>
<keyword evidence="4 9" id="KW-0812">Transmembrane</keyword>
<feature type="domain" description="Histidine kinase/HSP90-like ATPase" evidence="10">
    <location>
        <begin position="656"/>
        <end position="746"/>
    </location>
</feature>
<dbReference type="Proteomes" id="UP001589693">
    <property type="component" value="Unassembled WGS sequence"/>
</dbReference>
<feature type="transmembrane region" description="Helical" evidence="9">
    <location>
        <begin position="325"/>
        <end position="345"/>
    </location>
</feature>
<accession>A0ABV5ZY58</accession>
<dbReference type="CDD" id="cd16917">
    <property type="entry name" value="HATPase_UhpB-NarQ-NarX-like"/>
    <property type="match status" value="1"/>
</dbReference>
<dbReference type="InterPro" id="IPR029016">
    <property type="entry name" value="GAF-like_dom_sf"/>
</dbReference>
<dbReference type="InterPro" id="IPR003594">
    <property type="entry name" value="HATPase_dom"/>
</dbReference>
<dbReference type="Pfam" id="PF07730">
    <property type="entry name" value="HisKA_3"/>
    <property type="match status" value="1"/>
</dbReference>
<dbReference type="Gene3D" id="3.30.450.40">
    <property type="match status" value="1"/>
</dbReference>
<dbReference type="PANTHER" id="PTHR24421:SF37">
    <property type="entry name" value="SENSOR HISTIDINE KINASE NARS"/>
    <property type="match status" value="1"/>
</dbReference>
<reference evidence="11 12" key="1">
    <citation type="submission" date="2024-09" db="EMBL/GenBank/DDBJ databases">
        <authorList>
            <person name="Sun Q."/>
            <person name="Mori K."/>
        </authorList>
    </citation>
    <scope>NUCLEOTIDE SEQUENCE [LARGE SCALE GENOMIC DNA]</scope>
    <source>
        <strain evidence="11 12">TBRC 7907</strain>
    </source>
</reference>
<keyword evidence="2" id="KW-1003">Cell membrane</keyword>
<dbReference type="InterPro" id="IPR011712">
    <property type="entry name" value="Sig_transdc_His_kin_sub3_dim/P"/>
</dbReference>
<dbReference type="Gene3D" id="1.20.5.1930">
    <property type="match status" value="1"/>
</dbReference>
<feature type="transmembrane region" description="Helical" evidence="9">
    <location>
        <begin position="158"/>
        <end position="176"/>
    </location>
</feature>
<keyword evidence="5 11" id="KW-0418">Kinase</keyword>
<keyword evidence="8 9" id="KW-0472">Membrane</keyword>